<accession>A0A7T5UH29</accession>
<proteinExistence type="predicted"/>
<feature type="chain" id="PRO_5032351208" evidence="2">
    <location>
        <begin position="17"/>
        <end position="307"/>
    </location>
</feature>
<protein>
    <submittedName>
        <fullName evidence="3">Uncharacterized protein</fullName>
    </submittedName>
</protein>
<name>A0A7T5UH29_9BACT</name>
<dbReference type="EMBL" id="CP066681">
    <property type="protein sequence ID" value="QQG35980.1"/>
    <property type="molecule type" value="Genomic_DNA"/>
</dbReference>
<feature type="compositionally biased region" description="Low complexity" evidence="1">
    <location>
        <begin position="127"/>
        <end position="140"/>
    </location>
</feature>
<feature type="region of interest" description="Disordered" evidence="1">
    <location>
        <begin position="237"/>
        <end position="265"/>
    </location>
</feature>
<evidence type="ECO:0000256" key="2">
    <source>
        <dbReference type="SAM" id="SignalP"/>
    </source>
</evidence>
<feature type="compositionally biased region" description="Polar residues" evidence="1">
    <location>
        <begin position="142"/>
        <end position="153"/>
    </location>
</feature>
<feature type="signal peptide" evidence="2">
    <location>
        <begin position="1"/>
        <end position="16"/>
    </location>
</feature>
<organism evidence="3 4">
    <name type="scientific">Micavibrio aeruginosavorus</name>
    <dbReference type="NCBI Taxonomy" id="349221"/>
    <lineage>
        <taxon>Bacteria</taxon>
        <taxon>Pseudomonadati</taxon>
        <taxon>Bdellovibrionota</taxon>
        <taxon>Bdellovibrionia</taxon>
        <taxon>Bdellovibrionales</taxon>
        <taxon>Pseudobdellovibrionaceae</taxon>
        <taxon>Micavibrio</taxon>
    </lineage>
</organism>
<evidence type="ECO:0000313" key="4">
    <source>
        <dbReference type="Proteomes" id="UP000595362"/>
    </source>
</evidence>
<dbReference type="AlphaFoldDB" id="A0A7T5UH29"/>
<sequence length="307" mass="30923">MPLPLALAAAWPVVSASLMTAGRYVAMTAVPAIARFATAPSTVSALSTSFNVAANVVKGVWNNKLLAGTAMLTADGLLGTNMTSTAVKGVASAVSGVAGVTMDGVKNNAKDIDQTLTGGKVTAAVGGAAGAPSSNPNAPADQRSQSQEGKMQQMLSGMMEKAKNDPFMALGIAIGGIAGMKGSDGMMEAAWKVPLYATMYGFMFKMLGPIIAPLLGAGASMLKDGFHSAQVKPYANGAVPSTAEPRKTAPAVDAANDGSKPAASAPAVSAFRDNGLMMTAQADVRKAGINPAIPAANRDQYALTMNG</sequence>
<keyword evidence="2" id="KW-0732">Signal</keyword>
<feature type="region of interest" description="Disordered" evidence="1">
    <location>
        <begin position="127"/>
        <end position="153"/>
    </location>
</feature>
<gene>
    <name evidence="3" type="ORF">HYS17_10840</name>
</gene>
<evidence type="ECO:0000313" key="3">
    <source>
        <dbReference type="EMBL" id="QQG35980.1"/>
    </source>
</evidence>
<evidence type="ECO:0000256" key="1">
    <source>
        <dbReference type="SAM" id="MobiDB-lite"/>
    </source>
</evidence>
<dbReference type="Proteomes" id="UP000595362">
    <property type="component" value="Chromosome"/>
</dbReference>
<reference evidence="3 4" key="1">
    <citation type="submission" date="2020-07" db="EMBL/GenBank/DDBJ databases">
        <title>Huge and variable diversity of episymbiotic CPR bacteria and DPANN archaea in groundwater ecosystems.</title>
        <authorList>
            <person name="He C.Y."/>
            <person name="Keren R."/>
            <person name="Whittaker M."/>
            <person name="Farag I.F."/>
            <person name="Doudna J."/>
            <person name="Cate J.H.D."/>
            <person name="Banfield J.F."/>
        </authorList>
    </citation>
    <scope>NUCLEOTIDE SEQUENCE [LARGE SCALE GENOMIC DNA]</scope>
    <source>
        <strain evidence="3">NC_groundwater_70_Ag_B-0.1um_54_66</strain>
    </source>
</reference>